<keyword evidence="1" id="KW-0614">Plasmid</keyword>
<evidence type="ECO:0000313" key="4">
    <source>
        <dbReference type="Proteomes" id="UP001214094"/>
    </source>
</evidence>
<sequence length="64" mass="6500">MRIFATVFAIAALAAAPCAWDSDPREPSLLAALVSGSGSATVAEKGAGLLQGAPHEELADPFFD</sequence>
<evidence type="ECO:0000313" key="1">
    <source>
        <dbReference type="EMBL" id="USJ26734.1"/>
    </source>
</evidence>
<dbReference type="RefSeq" id="WP_034799659.1">
    <property type="nucleotide sequence ID" value="NZ_CAXURO020000002.1"/>
</dbReference>
<dbReference type="EMBL" id="CP121309">
    <property type="protein sequence ID" value="WFP94126.1"/>
    <property type="molecule type" value="Genomic_DNA"/>
</dbReference>
<dbReference type="KEGG" id="eah:FA04_22915"/>
<protein>
    <submittedName>
        <fullName evidence="1">Uncharacterized protein</fullName>
    </submittedName>
</protein>
<keyword evidence="4" id="KW-1185">Reference proteome</keyword>
<reference evidence="1" key="1">
    <citation type="submission" date="2022-06" db="EMBL/GenBank/DDBJ databases">
        <title>Physiological and biochemical characterization and genomic elucidation of a strain of the genus Ensifer adhaerens M8 that combines arsenic oxidation and chromium reduction.</title>
        <authorList>
            <person name="Li X."/>
            <person name="Yu c."/>
        </authorList>
    </citation>
    <scope>NUCLEOTIDE SEQUENCE</scope>
    <source>
        <strain evidence="1">M8</strain>
        <plasmid evidence="1">pA</plasmid>
    </source>
</reference>
<evidence type="ECO:0000313" key="3">
    <source>
        <dbReference type="Proteomes" id="UP001055460"/>
    </source>
</evidence>
<proteinExistence type="predicted"/>
<organism evidence="1 3">
    <name type="scientific">Ensifer adhaerens</name>
    <name type="common">Sinorhizobium morelense</name>
    <dbReference type="NCBI Taxonomy" id="106592"/>
    <lineage>
        <taxon>Bacteria</taxon>
        <taxon>Pseudomonadati</taxon>
        <taxon>Pseudomonadota</taxon>
        <taxon>Alphaproteobacteria</taxon>
        <taxon>Hyphomicrobiales</taxon>
        <taxon>Rhizobiaceae</taxon>
        <taxon>Sinorhizobium/Ensifer group</taxon>
        <taxon>Ensifer</taxon>
    </lineage>
</organism>
<accession>A0A9Q8YFL3</accession>
<dbReference type="AlphaFoldDB" id="A0A9Q8YFL3"/>
<dbReference type="EMBL" id="CP098808">
    <property type="protein sequence ID" value="USJ26734.1"/>
    <property type="molecule type" value="Genomic_DNA"/>
</dbReference>
<reference evidence="2 4" key="2">
    <citation type="submission" date="2023-03" db="EMBL/GenBank/DDBJ databases">
        <title>Comparative genome and transcriptome analysis combination mining strategies for increasing vitamin B12 production of Ensifer adhaerens strain.</title>
        <authorList>
            <person name="Yongheng L."/>
        </authorList>
    </citation>
    <scope>NUCLEOTIDE SEQUENCE [LARGE SCALE GENOMIC DNA]</scope>
    <source>
        <strain evidence="2 4">Casida A-T305</strain>
        <plasmid evidence="2 4">unnamedA</plasmid>
    </source>
</reference>
<name>A0A9Q8YFL3_ENSAD</name>
<geneLocation type="plasmid" evidence="1 3">
    <name>pA</name>
</geneLocation>
<gene>
    <name evidence="1" type="ORF">NE863_22600</name>
    <name evidence="2" type="ORF">P4B07_23200</name>
</gene>
<dbReference type="GeneID" id="29521115"/>
<geneLocation type="plasmid" evidence="2 4">
    <name>unnamedA</name>
</geneLocation>
<dbReference type="Proteomes" id="UP001214094">
    <property type="component" value="Plasmid unnamedA"/>
</dbReference>
<dbReference type="Proteomes" id="UP001055460">
    <property type="component" value="Plasmid pA"/>
</dbReference>
<evidence type="ECO:0000313" key="2">
    <source>
        <dbReference type="EMBL" id="WFP94126.1"/>
    </source>
</evidence>